<evidence type="ECO:0000256" key="6">
    <source>
        <dbReference type="SAM" id="Phobius"/>
    </source>
</evidence>
<dbReference type="InterPro" id="IPR000620">
    <property type="entry name" value="EamA_dom"/>
</dbReference>
<dbReference type="OrthoDB" id="9784288at2"/>
<gene>
    <name evidence="8" type="ORF">ACFODO_09940</name>
    <name evidence="9" type="ORF">C9E89_012545</name>
</gene>
<dbReference type="Pfam" id="PF00892">
    <property type="entry name" value="EamA"/>
    <property type="match status" value="2"/>
</dbReference>
<feature type="transmembrane region" description="Helical" evidence="6">
    <location>
        <begin position="150"/>
        <end position="169"/>
    </location>
</feature>
<dbReference type="GO" id="GO:0016020">
    <property type="term" value="C:membrane"/>
    <property type="evidence" value="ECO:0007669"/>
    <property type="project" value="UniProtKB-SubCell"/>
</dbReference>
<dbReference type="AlphaFoldDB" id="A0A371YP33"/>
<dbReference type="Proteomes" id="UP001595455">
    <property type="component" value="Unassembled WGS sequence"/>
</dbReference>
<keyword evidence="3 6" id="KW-0812">Transmembrane</keyword>
<accession>A0A371YP33</accession>
<comment type="caution">
    <text evidence="9">The sequence shown here is derived from an EMBL/GenBank/DDBJ whole genome shotgun (WGS) entry which is preliminary data.</text>
</comment>
<feature type="transmembrane region" description="Helical" evidence="6">
    <location>
        <begin position="36"/>
        <end position="57"/>
    </location>
</feature>
<evidence type="ECO:0000313" key="11">
    <source>
        <dbReference type="Proteomes" id="UP001595455"/>
    </source>
</evidence>
<feature type="transmembrane region" description="Helical" evidence="6">
    <location>
        <begin position="181"/>
        <end position="203"/>
    </location>
</feature>
<reference evidence="11" key="3">
    <citation type="journal article" date="2019" name="Int. J. Syst. Evol. Microbiol.">
        <title>The Global Catalogue of Microorganisms (GCM) 10K type strain sequencing project: providing services to taxonomists for standard genome sequencing and annotation.</title>
        <authorList>
            <consortium name="The Broad Institute Genomics Platform"/>
            <consortium name="The Broad Institute Genome Sequencing Center for Infectious Disease"/>
            <person name="Wu L."/>
            <person name="Ma J."/>
        </authorList>
    </citation>
    <scope>NUCLEOTIDE SEQUENCE [LARGE SCALE GENOMIC DNA]</scope>
    <source>
        <strain evidence="11">KCTC 62575</strain>
    </source>
</reference>
<evidence type="ECO:0000259" key="7">
    <source>
        <dbReference type="Pfam" id="PF00892"/>
    </source>
</evidence>
<feature type="transmembrane region" description="Helical" evidence="6">
    <location>
        <begin position="124"/>
        <end position="143"/>
    </location>
</feature>
<proteinExistence type="inferred from homology"/>
<feature type="domain" description="EamA" evidence="7">
    <location>
        <begin position="152"/>
        <end position="285"/>
    </location>
</feature>
<reference evidence="8" key="1">
    <citation type="journal article" date="2014" name="Int. J. Syst. Evol. Microbiol.">
        <title>Complete genome of a new Firmicutes species belonging to the dominant human colonic microbiota ('Ruminococcus bicirculans') reveals two chromosomes and a selective capacity to utilize plant glucans.</title>
        <authorList>
            <consortium name="NISC Comparative Sequencing Program"/>
            <person name="Wegmann U."/>
            <person name="Louis P."/>
            <person name="Goesmann A."/>
            <person name="Henrissat B."/>
            <person name="Duncan S.H."/>
            <person name="Flint H.J."/>
        </authorList>
    </citation>
    <scope>NUCLEOTIDE SEQUENCE</scope>
    <source>
        <strain evidence="8">KCTC 62575</strain>
    </source>
</reference>
<comment type="similarity">
    <text evidence="2">Belongs to the EamA transporter family.</text>
</comment>
<organism evidence="9 10">
    <name type="scientific">Acinetobacter sichuanensis</name>
    <dbReference type="NCBI Taxonomy" id="2136183"/>
    <lineage>
        <taxon>Bacteria</taxon>
        <taxon>Pseudomonadati</taxon>
        <taxon>Pseudomonadota</taxon>
        <taxon>Gammaproteobacteria</taxon>
        <taxon>Moraxellales</taxon>
        <taxon>Moraxellaceae</taxon>
        <taxon>Acinetobacter</taxon>
    </lineage>
</organism>
<evidence type="ECO:0000256" key="3">
    <source>
        <dbReference type="ARBA" id="ARBA00022692"/>
    </source>
</evidence>
<dbReference type="Proteomes" id="UP000240957">
    <property type="component" value="Unassembled WGS sequence"/>
</dbReference>
<evidence type="ECO:0000313" key="10">
    <source>
        <dbReference type="Proteomes" id="UP000240957"/>
    </source>
</evidence>
<sequence>MNRQNIGWLNGLIGVVIFAASLPATRIAVQGFSPEFLTVARASIAAVLGLFCLLFSYKFQLKYPSIPQIKSLSLVALGVVLGFPLFTALALQSIPSSRAIVFVGLLPLSTAIFGVFRAHEKPSIQFWLFALLGSSFVLIFMFSQSTTQEVAIGDAYMLVAIILCGLGYAEGGYLSRELGSWQVICWALILTFPIMAPLTIYYFPQSFTGIKATEFLALFYVAIFSMLIGFFFWYKGLALGGIAKIGQIQLLQPLIGLMLSAFLLGEQVTMSMLMVSCLVLICVLLAKKYA</sequence>
<evidence type="ECO:0000313" key="9">
    <source>
        <dbReference type="EMBL" id="RFC83228.1"/>
    </source>
</evidence>
<dbReference type="EMBL" id="JBHRSF010000031">
    <property type="protein sequence ID" value="MFC2995584.1"/>
    <property type="molecule type" value="Genomic_DNA"/>
</dbReference>
<evidence type="ECO:0000256" key="1">
    <source>
        <dbReference type="ARBA" id="ARBA00004141"/>
    </source>
</evidence>
<evidence type="ECO:0000256" key="4">
    <source>
        <dbReference type="ARBA" id="ARBA00022989"/>
    </source>
</evidence>
<dbReference type="PANTHER" id="PTHR32322">
    <property type="entry name" value="INNER MEMBRANE TRANSPORTER"/>
    <property type="match status" value="1"/>
</dbReference>
<evidence type="ECO:0000256" key="5">
    <source>
        <dbReference type="ARBA" id="ARBA00023136"/>
    </source>
</evidence>
<dbReference type="RefSeq" id="WP_107008683.1">
    <property type="nucleotide sequence ID" value="NZ_JBHRSF010000031.1"/>
</dbReference>
<feature type="transmembrane region" description="Helical" evidence="6">
    <location>
        <begin position="254"/>
        <end position="286"/>
    </location>
</feature>
<evidence type="ECO:0000313" key="8">
    <source>
        <dbReference type="EMBL" id="MFC2995584.1"/>
    </source>
</evidence>
<dbReference type="EMBL" id="PYIX02000020">
    <property type="protein sequence ID" value="RFC83228.1"/>
    <property type="molecule type" value="Genomic_DNA"/>
</dbReference>
<feature type="transmembrane region" description="Helical" evidence="6">
    <location>
        <begin position="69"/>
        <end position="91"/>
    </location>
</feature>
<keyword evidence="4 6" id="KW-1133">Transmembrane helix</keyword>
<feature type="transmembrane region" description="Helical" evidence="6">
    <location>
        <begin position="215"/>
        <end position="234"/>
    </location>
</feature>
<reference evidence="8" key="4">
    <citation type="submission" date="2024-09" db="EMBL/GenBank/DDBJ databases">
        <authorList>
            <person name="Sun Q."/>
            <person name="Mori K."/>
        </authorList>
    </citation>
    <scope>NUCLEOTIDE SEQUENCE</scope>
    <source>
        <strain evidence="8">KCTC 62575</strain>
    </source>
</reference>
<keyword evidence="5 6" id="KW-0472">Membrane</keyword>
<dbReference type="PANTHER" id="PTHR32322:SF2">
    <property type="entry name" value="EAMA DOMAIN-CONTAINING PROTEIN"/>
    <property type="match status" value="1"/>
</dbReference>
<dbReference type="SUPFAM" id="SSF103481">
    <property type="entry name" value="Multidrug resistance efflux transporter EmrE"/>
    <property type="match status" value="2"/>
</dbReference>
<feature type="transmembrane region" description="Helical" evidence="6">
    <location>
        <begin position="6"/>
        <end position="24"/>
    </location>
</feature>
<dbReference type="InterPro" id="IPR037185">
    <property type="entry name" value="EmrE-like"/>
</dbReference>
<reference evidence="9 10" key="2">
    <citation type="submission" date="2018-08" db="EMBL/GenBank/DDBJ databases">
        <title>The draft genome of Acinetobacter sichuanensis strain WCHAc060041.</title>
        <authorList>
            <person name="Qin J."/>
            <person name="Feng Y."/>
            <person name="Zong Z."/>
        </authorList>
    </citation>
    <scope>NUCLEOTIDE SEQUENCE [LARGE SCALE GENOMIC DNA]</scope>
    <source>
        <strain evidence="9 10">WCHAc060041</strain>
    </source>
</reference>
<comment type="subcellular location">
    <subcellularLocation>
        <location evidence="1">Membrane</location>
        <topology evidence="1">Multi-pass membrane protein</topology>
    </subcellularLocation>
</comment>
<feature type="transmembrane region" description="Helical" evidence="6">
    <location>
        <begin position="98"/>
        <end position="118"/>
    </location>
</feature>
<keyword evidence="11" id="KW-1185">Reference proteome</keyword>
<protein>
    <submittedName>
        <fullName evidence="9">DMT family transporter</fullName>
    </submittedName>
</protein>
<dbReference type="InterPro" id="IPR050638">
    <property type="entry name" value="AA-Vitamin_Transporters"/>
</dbReference>
<evidence type="ECO:0000256" key="2">
    <source>
        <dbReference type="ARBA" id="ARBA00007362"/>
    </source>
</evidence>
<feature type="domain" description="EamA" evidence="7">
    <location>
        <begin position="6"/>
        <end position="139"/>
    </location>
</feature>
<name>A0A371YP33_9GAMM</name>